<accession>A0ABV7XW14</accession>
<evidence type="ECO:0000313" key="1">
    <source>
        <dbReference type="EMBL" id="MFC3756453.1"/>
    </source>
</evidence>
<comment type="caution">
    <text evidence="1">The sequence shown here is derived from an EMBL/GenBank/DDBJ whole genome shotgun (WGS) entry which is preliminary data.</text>
</comment>
<proteinExistence type="predicted"/>
<dbReference type="PANTHER" id="PTHR21621:SF0">
    <property type="entry name" value="BETA-CITRYLGLUTAMATE SYNTHASE B-RELATED"/>
    <property type="match status" value="1"/>
</dbReference>
<reference evidence="2" key="1">
    <citation type="journal article" date="2019" name="Int. J. Syst. Evol. Microbiol.">
        <title>The Global Catalogue of Microorganisms (GCM) 10K type strain sequencing project: providing services to taxonomists for standard genome sequencing and annotation.</title>
        <authorList>
            <consortium name="The Broad Institute Genomics Platform"/>
            <consortium name="The Broad Institute Genome Sequencing Center for Infectious Disease"/>
            <person name="Wu L."/>
            <person name="Ma J."/>
        </authorList>
    </citation>
    <scope>NUCLEOTIDE SEQUENCE [LARGE SCALE GENOMIC DNA]</scope>
    <source>
        <strain evidence="2">CECT 7798</strain>
    </source>
</reference>
<organism evidence="1 2">
    <name type="scientific">Chryseobacterium tructae</name>
    <dbReference type="NCBI Taxonomy" id="1037380"/>
    <lineage>
        <taxon>Bacteria</taxon>
        <taxon>Pseudomonadati</taxon>
        <taxon>Bacteroidota</taxon>
        <taxon>Flavobacteriia</taxon>
        <taxon>Flavobacteriales</taxon>
        <taxon>Weeksellaceae</taxon>
        <taxon>Chryseobacterium group</taxon>
        <taxon>Chryseobacterium</taxon>
    </lineage>
</organism>
<dbReference type="EMBL" id="JBHRYO010000002">
    <property type="protein sequence ID" value="MFC3756453.1"/>
    <property type="molecule type" value="Genomic_DNA"/>
</dbReference>
<dbReference type="RefSeq" id="WP_290296965.1">
    <property type="nucleotide sequence ID" value="NZ_JAUFQR010000001.1"/>
</dbReference>
<name>A0ABV7XW14_9FLAO</name>
<keyword evidence="2" id="KW-1185">Reference proteome</keyword>
<protein>
    <recommendedName>
        <fullName evidence="3">Grasp-with-spasm system ATP-grasp peptide maturase</fullName>
    </recommendedName>
</protein>
<dbReference type="PANTHER" id="PTHR21621">
    <property type="entry name" value="RIBOSOMAL PROTEIN S6 MODIFICATION PROTEIN"/>
    <property type="match status" value="1"/>
</dbReference>
<dbReference type="SUPFAM" id="SSF56059">
    <property type="entry name" value="Glutathione synthetase ATP-binding domain-like"/>
    <property type="match status" value="1"/>
</dbReference>
<evidence type="ECO:0008006" key="3">
    <source>
        <dbReference type="Google" id="ProtNLM"/>
    </source>
</evidence>
<dbReference type="Proteomes" id="UP001595735">
    <property type="component" value="Unassembled WGS sequence"/>
</dbReference>
<evidence type="ECO:0000313" key="2">
    <source>
        <dbReference type="Proteomes" id="UP001595735"/>
    </source>
</evidence>
<dbReference type="Gene3D" id="3.30.470.20">
    <property type="entry name" value="ATP-grasp fold, B domain"/>
    <property type="match status" value="1"/>
</dbReference>
<gene>
    <name evidence="1" type="ORF">ACFONJ_10790</name>
</gene>
<sequence length="317" mass="36304">MILIFSNEKEPTTDMVIDWLLYKKAPFIRLNSEDILNNKSLYVDVAKGIIKINDMVISIDEINVVWYRRWNEFGFQLPKDIPNRSQLNFELSSELNEISSFIFMLLSGKKTLCNPFANKNHNKLYTLYLAHKHGINIAPSFIVNSVTPELDTDIEYITKPISDSKLIVDKDKAFCYKSFTEKIDLSSMNESGAFFPSLLQGKIDSAHEIRCFYLDGKFFPTAILNSKTLDIKRSVGFDAETVRMVPFKFPEEIETKITGLMKDLGLNCGAIDIIKTTSGEFYFLEVNPVGQIIGYSTPTNYTLEKEVAEWLINNDYE</sequence>